<comment type="catalytic activity">
    <reaction evidence="7">
        <text>[protein]-L-isoaspartate + S-adenosyl-L-methionine = [protein]-L-isoaspartate alpha-methyl ester + S-adenosyl-L-homocysteine</text>
        <dbReference type="Rhea" id="RHEA:12705"/>
        <dbReference type="Rhea" id="RHEA-COMP:12143"/>
        <dbReference type="Rhea" id="RHEA-COMP:12144"/>
        <dbReference type="ChEBI" id="CHEBI:57856"/>
        <dbReference type="ChEBI" id="CHEBI:59789"/>
        <dbReference type="ChEBI" id="CHEBI:90596"/>
        <dbReference type="ChEBI" id="CHEBI:90598"/>
        <dbReference type="EC" id="2.1.1.77"/>
    </reaction>
</comment>
<dbReference type="EC" id="2.1.1.77" evidence="7"/>
<dbReference type="CDD" id="cd02440">
    <property type="entry name" value="AdoMet_MTases"/>
    <property type="match status" value="1"/>
</dbReference>
<sequence>MTSQRTRDRLIDRLKEQGIHNPAVLSVMRSTPRHLFIEEALAHRAYEDTALPIGLGQTISQPYIVARMTEALLETSPMEKVLEVGTGSGYQAAVLAPLVKRVYTVERIKALQKQAASRFRSLRLRNIRAYHRDGGMGLPEHAPFDGIIVTAAPEGIPKALVSQLRIGGVIIMPIGDKDEQILIRVTRTQEGYDKEFLERVIFVPLLGGIS</sequence>
<dbReference type="SUPFAM" id="SSF53335">
    <property type="entry name" value="S-adenosyl-L-methionine-dependent methyltransferases"/>
    <property type="match status" value="1"/>
</dbReference>
<dbReference type="Pfam" id="PF01135">
    <property type="entry name" value="PCMT"/>
    <property type="match status" value="1"/>
</dbReference>
<dbReference type="AlphaFoldDB" id="A0A1T2FMR2"/>
<evidence type="ECO:0000256" key="5">
    <source>
        <dbReference type="ARBA" id="ARBA00022679"/>
    </source>
</evidence>
<dbReference type="GeneID" id="86991644"/>
<dbReference type="GO" id="GO:0032259">
    <property type="term" value="P:methylation"/>
    <property type="evidence" value="ECO:0007669"/>
    <property type="project" value="UniProtKB-KW"/>
</dbReference>
<dbReference type="Proteomes" id="UP000190962">
    <property type="component" value="Unassembled WGS sequence"/>
</dbReference>
<comment type="subcellular location">
    <subcellularLocation>
        <location evidence="1 7">Cytoplasm</location>
    </subcellularLocation>
</comment>
<evidence type="ECO:0000256" key="2">
    <source>
        <dbReference type="ARBA" id="ARBA00005369"/>
    </source>
</evidence>
<proteinExistence type="inferred from homology"/>
<dbReference type="InterPro" id="IPR029063">
    <property type="entry name" value="SAM-dependent_MTases_sf"/>
</dbReference>
<organism evidence="8 9">
    <name type="scientific">Solemya velum gill symbiont</name>
    <dbReference type="NCBI Taxonomy" id="2340"/>
    <lineage>
        <taxon>Bacteria</taxon>
        <taxon>Pseudomonadati</taxon>
        <taxon>Pseudomonadota</taxon>
        <taxon>Gammaproteobacteria</taxon>
        <taxon>sulfur-oxidizing symbionts</taxon>
    </lineage>
</organism>
<name>A0A1T2FMR2_SOVGS</name>
<evidence type="ECO:0000256" key="3">
    <source>
        <dbReference type="ARBA" id="ARBA00022490"/>
    </source>
</evidence>
<dbReference type="PANTHER" id="PTHR11579:SF0">
    <property type="entry name" value="PROTEIN-L-ISOASPARTATE(D-ASPARTATE) O-METHYLTRANSFERASE"/>
    <property type="match status" value="1"/>
</dbReference>
<dbReference type="NCBIfam" id="TIGR00080">
    <property type="entry name" value="pimt"/>
    <property type="match status" value="1"/>
</dbReference>
<feature type="active site" evidence="7">
    <location>
        <position position="60"/>
    </location>
</feature>
<dbReference type="PANTHER" id="PTHR11579">
    <property type="entry name" value="PROTEIN-L-ISOASPARTATE O-METHYLTRANSFERASE"/>
    <property type="match status" value="1"/>
</dbReference>
<comment type="similarity">
    <text evidence="2 7">Belongs to the methyltransferase superfamily. L-isoaspartyl/D-aspartyl protein methyltransferase family.</text>
</comment>
<keyword evidence="6 7" id="KW-0949">S-adenosyl-L-methionine</keyword>
<gene>
    <name evidence="7" type="primary">pcm</name>
    <name evidence="8" type="ORF">BOV88_06535</name>
</gene>
<keyword evidence="4 7" id="KW-0489">Methyltransferase</keyword>
<evidence type="ECO:0000256" key="4">
    <source>
        <dbReference type="ARBA" id="ARBA00022603"/>
    </source>
</evidence>
<evidence type="ECO:0000313" key="8">
    <source>
        <dbReference type="EMBL" id="OOY35192.1"/>
    </source>
</evidence>
<comment type="caution">
    <text evidence="8">The sequence shown here is derived from an EMBL/GenBank/DDBJ whole genome shotgun (WGS) entry which is preliminary data.</text>
</comment>
<comment type="function">
    <text evidence="7">Catalyzes the methyl esterification of L-isoaspartyl residues in peptides and proteins that result from spontaneous decomposition of normal L-aspartyl and L-asparaginyl residues. It plays a role in the repair and/or degradation of damaged proteins.</text>
</comment>
<keyword evidence="5 7" id="KW-0808">Transferase</keyword>
<dbReference type="NCBIfam" id="NF001453">
    <property type="entry name" value="PRK00312.1"/>
    <property type="match status" value="1"/>
</dbReference>
<dbReference type="RefSeq" id="WP_078454557.1">
    <property type="nucleotide sequence ID" value="NZ_MPNX01000007.1"/>
</dbReference>
<evidence type="ECO:0000256" key="7">
    <source>
        <dbReference type="HAMAP-Rule" id="MF_00090"/>
    </source>
</evidence>
<evidence type="ECO:0000256" key="6">
    <source>
        <dbReference type="ARBA" id="ARBA00022691"/>
    </source>
</evidence>
<dbReference type="Gene3D" id="3.40.50.150">
    <property type="entry name" value="Vaccinia Virus protein VP39"/>
    <property type="match status" value="1"/>
</dbReference>
<evidence type="ECO:0000313" key="9">
    <source>
        <dbReference type="Proteomes" id="UP000190962"/>
    </source>
</evidence>
<dbReference type="GO" id="GO:0030091">
    <property type="term" value="P:protein repair"/>
    <property type="evidence" value="ECO:0007669"/>
    <property type="project" value="UniProtKB-UniRule"/>
</dbReference>
<dbReference type="FunFam" id="3.40.50.150:FF:000010">
    <property type="entry name" value="Protein-L-isoaspartate O-methyltransferase"/>
    <property type="match status" value="1"/>
</dbReference>
<protein>
    <recommendedName>
        <fullName evidence="7">Protein-L-isoaspartate O-methyltransferase</fullName>
        <ecNumber evidence="7">2.1.1.77</ecNumber>
    </recommendedName>
    <alternativeName>
        <fullName evidence="7">L-isoaspartyl protein carboxyl methyltransferase</fullName>
    </alternativeName>
    <alternativeName>
        <fullName evidence="7">Protein L-isoaspartyl methyltransferase</fullName>
    </alternativeName>
    <alternativeName>
        <fullName evidence="7">Protein-beta-aspartate methyltransferase</fullName>
        <shortName evidence="7">PIMT</shortName>
    </alternativeName>
</protein>
<dbReference type="HAMAP" id="MF_00090">
    <property type="entry name" value="PIMT"/>
    <property type="match status" value="1"/>
</dbReference>
<dbReference type="InterPro" id="IPR000682">
    <property type="entry name" value="PCMT"/>
</dbReference>
<dbReference type="GO" id="GO:0004719">
    <property type="term" value="F:protein-L-isoaspartate (D-aspartate) O-methyltransferase activity"/>
    <property type="evidence" value="ECO:0007669"/>
    <property type="project" value="UniProtKB-UniRule"/>
</dbReference>
<dbReference type="EMBL" id="MPNX01000007">
    <property type="protein sequence ID" value="OOY35192.1"/>
    <property type="molecule type" value="Genomic_DNA"/>
</dbReference>
<evidence type="ECO:0000256" key="1">
    <source>
        <dbReference type="ARBA" id="ARBA00004496"/>
    </source>
</evidence>
<keyword evidence="3 7" id="KW-0963">Cytoplasm</keyword>
<reference evidence="8 9" key="1">
    <citation type="submission" date="2016-11" db="EMBL/GenBank/DDBJ databases">
        <title>Mixed transmission modes and dynamic genome evolution in an obligate animal-bacterial symbiosis.</title>
        <authorList>
            <person name="Russell S.L."/>
            <person name="Corbett-Detig R.B."/>
            <person name="Cavanaugh C.M."/>
        </authorList>
    </citation>
    <scope>NUCLEOTIDE SEQUENCE [LARGE SCALE GENOMIC DNA]</scope>
    <source>
        <strain evidence="8">MA-KB16</strain>
    </source>
</reference>
<accession>A0A1T2FMR2</accession>
<dbReference type="GO" id="GO:0005737">
    <property type="term" value="C:cytoplasm"/>
    <property type="evidence" value="ECO:0007669"/>
    <property type="project" value="UniProtKB-SubCell"/>
</dbReference>